<dbReference type="PANTHER" id="PTHR12086">
    <property type="entry name" value="EF-HAND DOMAIN C-TERMINAL CONTAINING PROTEIN"/>
    <property type="match status" value="1"/>
</dbReference>
<feature type="domain" description="DM10" evidence="7">
    <location>
        <begin position="239"/>
        <end position="359"/>
    </location>
</feature>
<sequence>MSSHPVHGLPFLPGNTYRDPTKSAFQRSQTLTYRDGFSRPLLPTVGVGRDPITVNQLSQAELDELANKRPTLTYGQAKQAPSSTFIPAHVAFDKKVLKFEGYFQETVPISQDEHYRVRRVCVYYYLEDDSISVVEPPVENSGIPQGTFIKRQRHPKNDNGDPYHWRDLNVGINIMLYGRTFRIISCDQFTKDFLESEGIELNPMEGIPNDPYTELRKQPQRTYNTPSDFDRLKQFLTMDRKVLRFFSLWDDSDSMFGEARPVIIHYYLVDDTVEVREVHERNDGRDPFPVLMKRQHLPKSIKDLKDTFPKCVLEMSDQEVTEWYSPRDFMVGSHITILGRKFFLYDCDAYTRDFYQKNLAIADLTPVSVEKKVIEEVKQEIPPYNGFGLLEDSLQNCLTLIPKPPKKDVIKMLENDHKVLRYAASLKFGIRNTQEKMHVDKGSVEVGGEFTDITTPPTELQTTDPPTESAKTDRSSFNMVSYGTCSHL</sequence>
<keyword evidence="5" id="KW-0966">Cell projection</keyword>
<dbReference type="GO" id="GO:0072686">
    <property type="term" value="C:mitotic spindle"/>
    <property type="evidence" value="ECO:0007669"/>
    <property type="project" value="TreeGrafter"/>
</dbReference>
<comment type="subcellular location">
    <subcellularLocation>
        <location evidence="1">Cytoplasm</location>
        <location evidence="1">Cytoskeleton</location>
        <location evidence="1">Cilium axoneme</location>
    </subcellularLocation>
</comment>
<evidence type="ECO:0000256" key="5">
    <source>
        <dbReference type="ARBA" id="ARBA00023273"/>
    </source>
</evidence>
<feature type="compositionally biased region" description="Polar residues" evidence="6">
    <location>
        <begin position="452"/>
        <end position="466"/>
    </location>
</feature>
<feature type="region of interest" description="Disordered" evidence="6">
    <location>
        <begin position="448"/>
        <end position="476"/>
    </location>
</feature>
<dbReference type="SMART" id="SM00676">
    <property type="entry name" value="DM10"/>
    <property type="match status" value="2"/>
</dbReference>
<dbReference type="GO" id="GO:0000281">
    <property type="term" value="P:mitotic cytokinesis"/>
    <property type="evidence" value="ECO:0007669"/>
    <property type="project" value="TreeGrafter"/>
</dbReference>
<keyword evidence="4" id="KW-0206">Cytoskeleton</keyword>
<dbReference type="Pfam" id="PF06565">
    <property type="entry name" value="DM10_dom"/>
    <property type="match status" value="2"/>
</dbReference>
<feature type="domain" description="DM10" evidence="7">
    <location>
        <begin position="93"/>
        <end position="198"/>
    </location>
</feature>
<dbReference type="AlphaFoldDB" id="A0A2G9S6G0"/>
<dbReference type="GO" id="GO:0007052">
    <property type="term" value="P:mitotic spindle organization"/>
    <property type="evidence" value="ECO:0007669"/>
    <property type="project" value="TreeGrafter"/>
</dbReference>
<protein>
    <recommendedName>
        <fullName evidence="7">DM10 domain-containing protein</fullName>
    </recommendedName>
</protein>
<dbReference type="Gene3D" id="2.30.29.170">
    <property type="match status" value="2"/>
</dbReference>
<dbReference type="OrthoDB" id="10255210at2759"/>
<evidence type="ECO:0000256" key="4">
    <source>
        <dbReference type="ARBA" id="ARBA00023212"/>
    </source>
</evidence>
<evidence type="ECO:0000313" key="8">
    <source>
        <dbReference type="EMBL" id="PIO35716.1"/>
    </source>
</evidence>
<evidence type="ECO:0000256" key="1">
    <source>
        <dbReference type="ARBA" id="ARBA00004430"/>
    </source>
</evidence>
<dbReference type="EMBL" id="KV927102">
    <property type="protein sequence ID" value="PIO35716.1"/>
    <property type="molecule type" value="Genomic_DNA"/>
</dbReference>
<reference evidence="9" key="1">
    <citation type="journal article" date="2017" name="Nat. Commun.">
        <title>The North American bullfrog draft genome provides insight into hormonal regulation of long noncoding RNA.</title>
        <authorList>
            <person name="Hammond S.A."/>
            <person name="Warren R.L."/>
            <person name="Vandervalk B.P."/>
            <person name="Kucuk E."/>
            <person name="Khan H."/>
            <person name="Gibb E.A."/>
            <person name="Pandoh P."/>
            <person name="Kirk H."/>
            <person name="Zhao Y."/>
            <person name="Jones M."/>
            <person name="Mungall A.J."/>
            <person name="Coope R."/>
            <person name="Pleasance S."/>
            <person name="Moore R.A."/>
            <person name="Holt R.A."/>
            <person name="Round J.M."/>
            <person name="Ohora S."/>
            <person name="Walle B.V."/>
            <person name="Veldhoen N."/>
            <person name="Helbing C.C."/>
            <person name="Birol I."/>
        </authorList>
    </citation>
    <scope>NUCLEOTIDE SEQUENCE [LARGE SCALE GENOMIC DNA]</scope>
</reference>
<evidence type="ECO:0000256" key="6">
    <source>
        <dbReference type="SAM" id="MobiDB-lite"/>
    </source>
</evidence>
<evidence type="ECO:0000313" key="9">
    <source>
        <dbReference type="Proteomes" id="UP000228934"/>
    </source>
</evidence>
<accession>A0A2G9S6G0</accession>
<gene>
    <name evidence="8" type="ORF">AB205_0132890</name>
</gene>
<dbReference type="FunFam" id="2.30.29.170:FF:000001">
    <property type="entry name" value="EF-hand domain containing 1"/>
    <property type="match status" value="1"/>
</dbReference>
<keyword evidence="9" id="KW-1185">Reference proteome</keyword>
<dbReference type="InterPro" id="IPR040193">
    <property type="entry name" value="EFHC1/EFHC2/EFHB"/>
</dbReference>
<name>A0A2G9S6G0_AQUCT</name>
<dbReference type="Proteomes" id="UP000228934">
    <property type="component" value="Unassembled WGS sequence"/>
</dbReference>
<proteinExistence type="predicted"/>
<dbReference type="PROSITE" id="PS51336">
    <property type="entry name" value="DM10"/>
    <property type="match status" value="2"/>
</dbReference>
<dbReference type="GO" id="GO:0005930">
    <property type="term" value="C:axoneme"/>
    <property type="evidence" value="ECO:0007669"/>
    <property type="project" value="UniProtKB-SubCell"/>
</dbReference>
<evidence type="ECO:0000256" key="2">
    <source>
        <dbReference type="ARBA" id="ARBA00022490"/>
    </source>
</evidence>
<keyword evidence="3" id="KW-0677">Repeat</keyword>
<feature type="region of interest" description="Disordered" evidence="6">
    <location>
        <begin position="1"/>
        <end position="21"/>
    </location>
</feature>
<keyword evidence="2" id="KW-0963">Cytoplasm</keyword>
<dbReference type="GO" id="GO:0043014">
    <property type="term" value="F:alpha-tubulin binding"/>
    <property type="evidence" value="ECO:0007669"/>
    <property type="project" value="TreeGrafter"/>
</dbReference>
<evidence type="ECO:0000256" key="3">
    <source>
        <dbReference type="ARBA" id="ARBA00022737"/>
    </source>
</evidence>
<organism evidence="8 9">
    <name type="scientific">Aquarana catesbeiana</name>
    <name type="common">American bullfrog</name>
    <name type="synonym">Rana catesbeiana</name>
    <dbReference type="NCBI Taxonomy" id="8400"/>
    <lineage>
        <taxon>Eukaryota</taxon>
        <taxon>Metazoa</taxon>
        <taxon>Chordata</taxon>
        <taxon>Craniata</taxon>
        <taxon>Vertebrata</taxon>
        <taxon>Euteleostomi</taxon>
        <taxon>Amphibia</taxon>
        <taxon>Batrachia</taxon>
        <taxon>Anura</taxon>
        <taxon>Neobatrachia</taxon>
        <taxon>Ranoidea</taxon>
        <taxon>Ranidae</taxon>
        <taxon>Aquarana</taxon>
    </lineage>
</organism>
<dbReference type="GO" id="GO:0060285">
    <property type="term" value="P:cilium-dependent cell motility"/>
    <property type="evidence" value="ECO:0007669"/>
    <property type="project" value="TreeGrafter"/>
</dbReference>
<dbReference type="PANTHER" id="PTHR12086:SF9">
    <property type="entry name" value="EF-HAND DOMAIN-CONTAINING PROTEIN 1"/>
    <property type="match status" value="1"/>
</dbReference>
<evidence type="ECO:0000259" key="7">
    <source>
        <dbReference type="PROSITE" id="PS51336"/>
    </source>
</evidence>
<dbReference type="FunFam" id="2.30.29.170:FF:000003">
    <property type="entry name" value="EF-hand domain (C-terminal) containing 1"/>
    <property type="match status" value="1"/>
</dbReference>
<dbReference type="InterPro" id="IPR006602">
    <property type="entry name" value="DM10_dom"/>
</dbReference>